<dbReference type="OrthoDB" id="5052217at2759"/>
<comment type="caution">
    <text evidence="2">The sequence shown here is derived from an EMBL/GenBank/DDBJ whole genome shotgun (WGS) entry which is preliminary data.</text>
</comment>
<dbReference type="PANTHER" id="PTHR34414">
    <property type="entry name" value="HET DOMAIN-CONTAINING PROTEIN-RELATED"/>
    <property type="match status" value="1"/>
</dbReference>
<dbReference type="AlphaFoldDB" id="A0A8H5TWV0"/>
<organism evidence="2 3">
    <name type="scientific">Fusarium heterosporum</name>
    <dbReference type="NCBI Taxonomy" id="42747"/>
    <lineage>
        <taxon>Eukaryota</taxon>
        <taxon>Fungi</taxon>
        <taxon>Dikarya</taxon>
        <taxon>Ascomycota</taxon>
        <taxon>Pezizomycotina</taxon>
        <taxon>Sordariomycetes</taxon>
        <taxon>Hypocreomycetidae</taxon>
        <taxon>Hypocreales</taxon>
        <taxon>Nectriaceae</taxon>
        <taxon>Fusarium</taxon>
        <taxon>Fusarium heterosporum species complex</taxon>
    </lineage>
</organism>
<proteinExistence type="predicted"/>
<keyword evidence="1" id="KW-0472">Membrane</keyword>
<reference evidence="2 3" key="1">
    <citation type="submission" date="2020-05" db="EMBL/GenBank/DDBJ databases">
        <title>Identification and distribution of gene clusters putatively required for synthesis of sphingolipid metabolism inhibitors in phylogenetically diverse species of the filamentous fungus Fusarium.</title>
        <authorList>
            <person name="Kim H.-S."/>
            <person name="Busman M."/>
            <person name="Brown D.W."/>
            <person name="Divon H."/>
            <person name="Uhlig S."/>
            <person name="Proctor R.H."/>
        </authorList>
    </citation>
    <scope>NUCLEOTIDE SEQUENCE [LARGE SCALE GENOMIC DNA]</scope>
    <source>
        <strain evidence="2 3">NRRL 20693</strain>
    </source>
</reference>
<dbReference type="Proteomes" id="UP000567885">
    <property type="component" value="Unassembled WGS sequence"/>
</dbReference>
<evidence type="ECO:0000313" key="3">
    <source>
        <dbReference type="Proteomes" id="UP000567885"/>
    </source>
</evidence>
<feature type="transmembrane region" description="Helical" evidence="1">
    <location>
        <begin position="222"/>
        <end position="246"/>
    </location>
</feature>
<accession>A0A8H5TWV0</accession>
<dbReference type="PANTHER" id="PTHR34414:SF1">
    <property type="entry name" value="SUBTILISIN-LIKE SERINE PROTEASE"/>
    <property type="match status" value="1"/>
</dbReference>
<keyword evidence="3" id="KW-1185">Reference proteome</keyword>
<dbReference type="EMBL" id="JAAGWQ010000032">
    <property type="protein sequence ID" value="KAF5676589.1"/>
    <property type="molecule type" value="Genomic_DNA"/>
</dbReference>
<sequence length="261" mass="30071">MRPFSLPVIPDSTSIFNNLADKVIPIDANDVEADLSCERLEALYPHLDLIARKSYSHIDPLHVHLRKGRTIRITEDGHLHLLWDADTVYIKPIPTCLLSPEFWTAFLPVGSTCRPHAIGFMRTYAYLIRHRSDFTIAQREDLIPPTTENIQHSQFEAFIKEFKAFSNDEVSPRWHFGQLRLTWLNWAVRIFQPKAAASRGGMFYRLFYTEQHYQTGQFLREFGGPILFIFASLSLVLSAMQVVLAAQADHPWKAFMSCFST</sequence>
<evidence type="ECO:0000313" key="2">
    <source>
        <dbReference type="EMBL" id="KAF5676589.1"/>
    </source>
</evidence>
<protein>
    <submittedName>
        <fullName evidence="2">Uncharacterized protein</fullName>
    </submittedName>
</protein>
<dbReference type="InterPro" id="IPR046536">
    <property type="entry name" value="DUF6601"/>
</dbReference>
<evidence type="ECO:0000256" key="1">
    <source>
        <dbReference type="SAM" id="Phobius"/>
    </source>
</evidence>
<dbReference type="Pfam" id="PF20246">
    <property type="entry name" value="DUF6601"/>
    <property type="match status" value="1"/>
</dbReference>
<keyword evidence="1" id="KW-1133">Transmembrane helix</keyword>
<keyword evidence="1" id="KW-0812">Transmembrane</keyword>
<gene>
    <name evidence="2" type="ORF">FHETE_2085</name>
</gene>
<name>A0A8H5TWV0_FUSHE</name>